<evidence type="ECO:0000313" key="12">
    <source>
        <dbReference type="EMBL" id="KAH9298889.1"/>
    </source>
</evidence>
<keyword evidence="6" id="KW-0554">One-carbon metabolism</keyword>
<dbReference type="PANTHER" id="PTHR23420:SF0">
    <property type="entry name" value="ADENOSYLHOMOCYSTEINASE"/>
    <property type="match status" value="1"/>
</dbReference>
<dbReference type="Gene3D" id="3.40.50.1480">
    <property type="entry name" value="Adenosylhomocysteinase-like"/>
    <property type="match status" value="1"/>
</dbReference>
<dbReference type="EC" id="3.13.2.1" evidence="9"/>
<keyword evidence="7" id="KW-0520">NAD</keyword>
<name>A0AA38CM40_TAXCH</name>
<comment type="cofactor">
    <cofactor evidence="1">
        <name>NAD(+)</name>
        <dbReference type="ChEBI" id="CHEBI:57540"/>
    </cofactor>
</comment>
<evidence type="ECO:0000256" key="7">
    <source>
        <dbReference type="ARBA" id="ARBA00023027"/>
    </source>
</evidence>
<dbReference type="InterPro" id="IPR015878">
    <property type="entry name" value="Ado_hCys_hydrolase_NAD-bd"/>
</dbReference>
<dbReference type="SUPFAM" id="SSF51735">
    <property type="entry name" value="NAD(P)-binding Rossmann-fold domains"/>
    <property type="match status" value="1"/>
</dbReference>
<dbReference type="Proteomes" id="UP000824469">
    <property type="component" value="Unassembled WGS sequence"/>
</dbReference>
<feature type="domain" description="S-adenosyl-L-homocysteine hydrolase NAD binding" evidence="11">
    <location>
        <begin position="80"/>
        <end position="177"/>
    </location>
</feature>
<dbReference type="InterPro" id="IPR042172">
    <property type="entry name" value="Adenosylhomocyst_ase-like_sf"/>
</dbReference>
<accession>A0AA38CM40</accession>
<evidence type="ECO:0000256" key="10">
    <source>
        <dbReference type="ARBA" id="ARBA00048858"/>
    </source>
</evidence>
<evidence type="ECO:0000313" key="13">
    <source>
        <dbReference type="Proteomes" id="UP000824469"/>
    </source>
</evidence>
<comment type="function">
    <text evidence="2">Adenosylhomocysteine is a competitive inhibitor of S-adenosyl-L-methionine-dependent methyl transferase reactions; therefore adenosylhomocysteinase may play a key role in the control of methylations via regulation of the intracellular concentration of adenosylhomocysteine.</text>
</comment>
<protein>
    <recommendedName>
        <fullName evidence="5">Adenosylhomocysteinase</fullName>
        <ecNumber evidence="9">3.13.2.1</ecNumber>
    </recommendedName>
    <alternativeName>
        <fullName evidence="8">S-adenosyl-L-homocysteine hydrolase</fullName>
    </alternativeName>
</protein>
<dbReference type="AlphaFoldDB" id="A0AA38CM40"/>
<evidence type="ECO:0000256" key="9">
    <source>
        <dbReference type="ARBA" id="ARBA00034527"/>
    </source>
</evidence>
<proteinExistence type="inferred from homology"/>
<comment type="pathway">
    <text evidence="3">Amino-acid biosynthesis; L-homocysteine biosynthesis; L-homocysteine from S-adenosyl-L-homocysteine: step 1/1.</text>
</comment>
<dbReference type="InterPro" id="IPR036291">
    <property type="entry name" value="NAD(P)-bd_dom_sf"/>
</dbReference>
<comment type="catalytic activity">
    <reaction evidence="10">
        <text>S-adenosyl-L-homocysteine + H2O = L-homocysteine + adenosine</text>
        <dbReference type="Rhea" id="RHEA:21708"/>
        <dbReference type="ChEBI" id="CHEBI:15377"/>
        <dbReference type="ChEBI" id="CHEBI:16335"/>
        <dbReference type="ChEBI" id="CHEBI:57856"/>
        <dbReference type="ChEBI" id="CHEBI:58199"/>
        <dbReference type="EC" id="3.13.2.1"/>
    </reaction>
</comment>
<evidence type="ECO:0000256" key="2">
    <source>
        <dbReference type="ARBA" id="ARBA00002639"/>
    </source>
</evidence>
<dbReference type="PANTHER" id="PTHR23420">
    <property type="entry name" value="ADENOSYLHOMOCYSTEINASE"/>
    <property type="match status" value="1"/>
</dbReference>
<dbReference type="Pfam" id="PF00670">
    <property type="entry name" value="AdoHcyase_NAD"/>
    <property type="match status" value="1"/>
</dbReference>
<evidence type="ECO:0000256" key="4">
    <source>
        <dbReference type="ARBA" id="ARBA00007122"/>
    </source>
</evidence>
<dbReference type="GO" id="GO:0006730">
    <property type="term" value="P:one-carbon metabolic process"/>
    <property type="evidence" value="ECO:0007669"/>
    <property type="project" value="UniProtKB-KW"/>
</dbReference>
<dbReference type="SUPFAM" id="SSF52283">
    <property type="entry name" value="Formate/glycerate dehydrogenase catalytic domain-like"/>
    <property type="match status" value="1"/>
</dbReference>
<dbReference type="EMBL" id="JAHRHJ020000010">
    <property type="protein sequence ID" value="KAH9298889.1"/>
    <property type="molecule type" value="Genomic_DNA"/>
</dbReference>
<evidence type="ECO:0000256" key="5">
    <source>
        <dbReference type="ARBA" id="ARBA00022091"/>
    </source>
</evidence>
<evidence type="ECO:0000256" key="3">
    <source>
        <dbReference type="ARBA" id="ARBA00005195"/>
    </source>
</evidence>
<dbReference type="GO" id="GO:0033353">
    <property type="term" value="P:S-adenosylmethionine cycle"/>
    <property type="evidence" value="ECO:0007669"/>
    <property type="project" value="TreeGrafter"/>
</dbReference>
<dbReference type="GO" id="GO:0004013">
    <property type="term" value="F:adenosylhomocysteinase activity"/>
    <property type="evidence" value="ECO:0007669"/>
    <property type="project" value="UniProtKB-EC"/>
</dbReference>
<evidence type="ECO:0000259" key="11">
    <source>
        <dbReference type="SMART" id="SM00997"/>
    </source>
</evidence>
<organism evidence="12 13">
    <name type="scientific">Taxus chinensis</name>
    <name type="common">Chinese yew</name>
    <name type="synonym">Taxus wallichiana var. chinensis</name>
    <dbReference type="NCBI Taxonomy" id="29808"/>
    <lineage>
        <taxon>Eukaryota</taxon>
        <taxon>Viridiplantae</taxon>
        <taxon>Streptophyta</taxon>
        <taxon>Embryophyta</taxon>
        <taxon>Tracheophyta</taxon>
        <taxon>Spermatophyta</taxon>
        <taxon>Pinopsida</taxon>
        <taxon>Pinidae</taxon>
        <taxon>Conifers II</taxon>
        <taxon>Cupressales</taxon>
        <taxon>Taxaceae</taxon>
        <taxon>Taxus</taxon>
    </lineage>
</organism>
<dbReference type="SMART" id="SM00997">
    <property type="entry name" value="AdoHcyase_NAD"/>
    <property type="match status" value="1"/>
</dbReference>
<gene>
    <name evidence="12" type="ORF">KI387_030571</name>
</gene>
<dbReference type="InterPro" id="IPR000043">
    <property type="entry name" value="Adenosylhomocysteinase-like"/>
</dbReference>
<dbReference type="Gene3D" id="3.40.50.720">
    <property type="entry name" value="NAD(P)-binding Rossmann-like Domain"/>
    <property type="match status" value="1"/>
</dbReference>
<dbReference type="Pfam" id="PF05221">
    <property type="entry name" value="AdoHcyase"/>
    <property type="match status" value="1"/>
</dbReference>
<sequence>MLAGIKGAVGIITPYKLQLYCLHREFDVVLIYHKRKERLVVVSEETTTGVHRLYQMQAIGSLLFPAINDNDSVTKSKFDSLYGCRHSLLDGLMRATDVMIAGKVAVVCGNGDISSVSSPSHNFYLHSKALQEENPVLADAIGCVTVHCLYHPPKAAALKQSSVWTATYCILLVVPSKGNPGVIYCKKRPVKQRIKRKACGCSSPCWMFMTGGCVKTGKID</sequence>
<comment type="caution">
    <text evidence="12">The sequence shown here is derived from an EMBL/GenBank/DDBJ whole genome shotgun (WGS) entry which is preliminary data.</text>
</comment>
<reference evidence="12 13" key="1">
    <citation type="journal article" date="2021" name="Nat. Plants">
        <title>The Taxus genome provides insights into paclitaxel biosynthesis.</title>
        <authorList>
            <person name="Xiong X."/>
            <person name="Gou J."/>
            <person name="Liao Q."/>
            <person name="Li Y."/>
            <person name="Zhou Q."/>
            <person name="Bi G."/>
            <person name="Li C."/>
            <person name="Du R."/>
            <person name="Wang X."/>
            <person name="Sun T."/>
            <person name="Guo L."/>
            <person name="Liang H."/>
            <person name="Lu P."/>
            <person name="Wu Y."/>
            <person name="Zhang Z."/>
            <person name="Ro D.K."/>
            <person name="Shang Y."/>
            <person name="Huang S."/>
            <person name="Yan J."/>
        </authorList>
    </citation>
    <scope>NUCLEOTIDE SEQUENCE [LARGE SCALE GENOMIC DNA]</scope>
    <source>
        <strain evidence="12">Ta-2019</strain>
    </source>
</reference>
<dbReference type="GO" id="GO:0005829">
    <property type="term" value="C:cytosol"/>
    <property type="evidence" value="ECO:0007669"/>
    <property type="project" value="TreeGrafter"/>
</dbReference>
<keyword evidence="13" id="KW-1185">Reference proteome</keyword>
<comment type="similarity">
    <text evidence="4">Belongs to the adenosylhomocysteinase family.</text>
</comment>
<evidence type="ECO:0000256" key="1">
    <source>
        <dbReference type="ARBA" id="ARBA00001911"/>
    </source>
</evidence>
<evidence type="ECO:0000256" key="6">
    <source>
        <dbReference type="ARBA" id="ARBA00022563"/>
    </source>
</evidence>
<evidence type="ECO:0000256" key="8">
    <source>
        <dbReference type="ARBA" id="ARBA00033091"/>
    </source>
</evidence>